<gene>
    <name evidence="1" type="ORF">GCM10010979_15190</name>
</gene>
<sequence>MKQVTYAGTSFITGTAIADSLLSLVAALGASSDSASVHVPALDTDDEVGSVDLVIGPASEVVAVAFKTDVPELIDEAAVDSLDQQTRALSRPQAVASSHDMDRIWSLPDLDVS</sequence>
<dbReference type="EMBL" id="BMGB01000001">
    <property type="protein sequence ID" value="GGB01578.1"/>
    <property type="molecule type" value="Genomic_DNA"/>
</dbReference>
<organism evidence="1 2">
    <name type="scientific">Conyzicola nivalis</name>
    <dbReference type="NCBI Taxonomy" id="1477021"/>
    <lineage>
        <taxon>Bacteria</taxon>
        <taxon>Bacillati</taxon>
        <taxon>Actinomycetota</taxon>
        <taxon>Actinomycetes</taxon>
        <taxon>Micrococcales</taxon>
        <taxon>Microbacteriaceae</taxon>
        <taxon>Conyzicola</taxon>
    </lineage>
</organism>
<evidence type="ECO:0000313" key="2">
    <source>
        <dbReference type="Proteomes" id="UP000606922"/>
    </source>
</evidence>
<dbReference type="Proteomes" id="UP000606922">
    <property type="component" value="Unassembled WGS sequence"/>
</dbReference>
<name>A0A916WIW7_9MICO</name>
<reference evidence="1" key="2">
    <citation type="submission" date="2020-09" db="EMBL/GenBank/DDBJ databases">
        <authorList>
            <person name="Sun Q."/>
            <person name="Zhou Y."/>
        </authorList>
    </citation>
    <scope>NUCLEOTIDE SEQUENCE</scope>
    <source>
        <strain evidence="1">CGMCC 1.12813</strain>
    </source>
</reference>
<dbReference type="RefSeq" id="WP_188510039.1">
    <property type="nucleotide sequence ID" value="NZ_BMGB01000001.1"/>
</dbReference>
<dbReference type="AlphaFoldDB" id="A0A916WIW7"/>
<comment type="caution">
    <text evidence="1">The sequence shown here is derived from an EMBL/GenBank/DDBJ whole genome shotgun (WGS) entry which is preliminary data.</text>
</comment>
<protein>
    <submittedName>
        <fullName evidence="1">Uncharacterized protein</fullName>
    </submittedName>
</protein>
<reference evidence="1" key="1">
    <citation type="journal article" date="2014" name="Int. J. Syst. Evol. Microbiol.">
        <title>Complete genome sequence of Corynebacterium casei LMG S-19264T (=DSM 44701T), isolated from a smear-ripened cheese.</title>
        <authorList>
            <consortium name="US DOE Joint Genome Institute (JGI-PGF)"/>
            <person name="Walter F."/>
            <person name="Albersmeier A."/>
            <person name="Kalinowski J."/>
            <person name="Ruckert C."/>
        </authorList>
    </citation>
    <scope>NUCLEOTIDE SEQUENCE</scope>
    <source>
        <strain evidence="1">CGMCC 1.12813</strain>
    </source>
</reference>
<keyword evidence="2" id="KW-1185">Reference proteome</keyword>
<evidence type="ECO:0000313" key="1">
    <source>
        <dbReference type="EMBL" id="GGB01578.1"/>
    </source>
</evidence>
<proteinExistence type="predicted"/>
<accession>A0A916WIW7</accession>